<dbReference type="EMBL" id="ABJB010724307">
    <property type="status" value="NOT_ANNOTATED_CDS"/>
    <property type="molecule type" value="Genomic_DNA"/>
</dbReference>
<dbReference type="VEuPathDB" id="VectorBase:ISCI022277"/>
<dbReference type="Proteomes" id="UP000001555">
    <property type="component" value="Unassembled WGS sequence"/>
</dbReference>
<dbReference type="VEuPathDB" id="VectorBase:ISCW022277"/>
<evidence type="ECO:0000313" key="1">
    <source>
        <dbReference type="EnsemblMetazoa" id="ISCW022277-PA"/>
    </source>
</evidence>
<name>A0A1S4M1F9_IXOSC</name>
<dbReference type="EnsemblMetazoa" id="ISCW022277-RA">
    <property type="protein sequence ID" value="ISCW022277-PA"/>
    <property type="gene ID" value="ISCW022277"/>
</dbReference>
<sequence length="86" mass="9766">IRRDVFRRPTGSGPEGRRVYIRGVPGERPSWPPRELRRPRRRAHRAVWVPGSRGGLPYRSTDGMSSRPPPSFVEPFCPSFSASPNL</sequence>
<keyword evidence="2" id="KW-1185">Reference proteome</keyword>
<evidence type="ECO:0000313" key="2">
    <source>
        <dbReference type="Proteomes" id="UP000001555"/>
    </source>
</evidence>
<reference evidence="2" key="1">
    <citation type="submission" date="2008-03" db="EMBL/GenBank/DDBJ databases">
        <title>Annotation of Ixodes scapularis.</title>
        <authorList>
            <consortium name="Ixodes scapularis Genome Project Consortium"/>
            <person name="Caler E."/>
            <person name="Hannick L.I."/>
            <person name="Bidwell S."/>
            <person name="Joardar V."/>
            <person name="Thiagarajan M."/>
            <person name="Amedeo P."/>
            <person name="Galinsky K.J."/>
            <person name="Schobel S."/>
            <person name="Inman J."/>
            <person name="Hostetler J."/>
            <person name="Miller J."/>
            <person name="Hammond M."/>
            <person name="Megy K."/>
            <person name="Lawson D."/>
            <person name="Kodira C."/>
            <person name="Sutton G."/>
            <person name="Meyer J."/>
            <person name="Hill C.A."/>
            <person name="Birren B."/>
            <person name="Nene V."/>
            <person name="Collins F."/>
            <person name="Alarcon-Chaidez F."/>
            <person name="Wikel S."/>
            <person name="Strausberg R."/>
        </authorList>
    </citation>
    <scope>NUCLEOTIDE SEQUENCE [LARGE SCALE GENOMIC DNA]</scope>
    <source>
        <strain evidence="2">Wikel</strain>
    </source>
</reference>
<accession>A0A1S4M1F9</accession>
<dbReference type="EMBL" id="ABJB010822703">
    <property type="status" value="NOT_ANNOTATED_CDS"/>
    <property type="molecule type" value="Genomic_DNA"/>
</dbReference>
<protein>
    <submittedName>
        <fullName evidence="1">Uncharacterized protein</fullName>
    </submittedName>
</protein>
<dbReference type="InParanoid" id="A0A1S4M1F9"/>
<organism evidence="1 2">
    <name type="scientific">Ixodes scapularis</name>
    <name type="common">Black-legged tick</name>
    <name type="synonym">Deer tick</name>
    <dbReference type="NCBI Taxonomy" id="6945"/>
    <lineage>
        <taxon>Eukaryota</taxon>
        <taxon>Metazoa</taxon>
        <taxon>Ecdysozoa</taxon>
        <taxon>Arthropoda</taxon>
        <taxon>Chelicerata</taxon>
        <taxon>Arachnida</taxon>
        <taxon>Acari</taxon>
        <taxon>Parasitiformes</taxon>
        <taxon>Ixodida</taxon>
        <taxon>Ixodoidea</taxon>
        <taxon>Ixodidae</taxon>
        <taxon>Ixodinae</taxon>
        <taxon>Ixodes</taxon>
    </lineage>
</organism>
<dbReference type="EMBL" id="ABJB010118319">
    <property type="status" value="NOT_ANNOTATED_CDS"/>
    <property type="molecule type" value="Genomic_DNA"/>
</dbReference>
<dbReference type="EMBL" id="ABJB010500181">
    <property type="status" value="NOT_ANNOTATED_CDS"/>
    <property type="molecule type" value="Genomic_DNA"/>
</dbReference>
<proteinExistence type="predicted"/>
<reference evidence="1" key="2">
    <citation type="submission" date="2020-05" db="UniProtKB">
        <authorList>
            <consortium name="EnsemblMetazoa"/>
        </authorList>
    </citation>
    <scope>IDENTIFICATION</scope>
    <source>
        <strain evidence="1">wikel</strain>
    </source>
</reference>
<dbReference type="AlphaFoldDB" id="A0A1S4M1F9"/>